<dbReference type="EMBL" id="QXQB01000002">
    <property type="protein sequence ID" value="RJX40312.1"/>
    <property type="molecule type" value="Genomic_DNA"/>
</dbReference>
<gene>
    <name evidence="1" type="ORF">D3P09_13250</name>
</gene>
<reference evidence="1 2" key="1">
    <citation type="submission" date="2018-09" db="EMBL/GenBank/DDBJ databases">
        <title>Paenibacillus aracenensis nov. sp. isolated from a cave in southern Spain.</title>
        <authorList>
            <person name="Jurado V."/>
            <person name="Gutierrez-Patricio S."/>
            <person name="Gonzalez-Pimentel J.L."/>
            <person name="Miller A.Z."/>
            <person name="Laiz L."/>
            <person name="Saiz-Jimenez C."/>
        </authorList>
    </citation>
    <scope>NUCLEOTIDE SEQUENCE [LARGE SCALE GENOMIC DNA]</scope>
    <source>
        <strain evidence="1 2">JCM 19203</strain>
    </source>
</reference>
<keyword evidence="2" id="KW-1185">Reference proteome</keyword>
<comment type="caution">
    <text evidence="1">The sequence shown here is derived from an EMBL/GenBank/DDBJ whole genome shotgun (WGS) entry which is preliminary data.</text>
</comment>
<accession>A0A3A6PF12</accession>
<sequence>MKVAHLTSITEIKEQKRIKRIDQLLSPLQWQDRSLPTNGDPDYSFWLERKGVENRVKNYELWVNDHQSVIIDHVTVKYAYIKGDSLRELVHLLK</sequence>
<protein>
    <submittedName>
        <fullName evidence="1">Uncharacterized protein</fullName>
    </submittedName>
</protein>
<organism evidence="1 2">
    <name type="scientific">Paenibacillus pinisoli</name>
    <dbReference type="NCBI Taxonomy" id="1276110"/>
    <lineage>
        <taxon>Bacteria</taxon>
        <taxon>Bacillati</taxon>
        <taxon>Bacillota</taxon>
        <taxon>Bacilli</taxon>
        <taxon>Bacillales</taxon>
        <taxon>Paenibacillaceae</taxon>
        <taxon>Paenibacillus</taxon>
    </lineage>
</organism>
<evidence type="ECO:0000313" key="1">
    <source>
        <dbReference type="EMBL" id="RJX40312.1"/>
    </source>
</evidence>
<evidence type="ECO:0000313" key="2">
    <source>
        <dbReference type="Proteomes" id="UP000267798"/>
    </source>
</evidence>
<dbReference type="Proteomes" id="UP000267798">
    <property type="component" value="Unassembled WGS sequence"/>
</dbReference>
<name>A0A3A6PF12_9BACL</name>
<proteinExistence type="predicted"/>
<dbReference type="AlphaFoldDB" id="A0A3A6PF12"/>